<protein>
    <recommendedName>
        <fullName evidence="2">Phage tail collar domain-containing protein</fullName>
    </recommendedName>
</protein>
<evidence type="ECO:0000256" key="1">
    <source>
        <dbReference type="SAM" id="MobiDB-lite"/>
    </source>
</evidence>
<evidence type="ECO:0000313" key="4">
    <source>
        <dbReference type="Proteomes" id="UP000320948"/>
    </source>
</evidence>
<dbReference type="InterPro" id="IPR037053">
    <property type="entry name" value="Phage_tail_collar_dom_sf"/>
</dbReference>
<evidence type="ECO:0000313" key="3">
    <source>
        <dbReference type="EMBL" id="TKW61615.1"/>
    </source>
</evidence>
<comment type="caution">
    <text evidence="3">The sequence shown here is derived from an EMBL/GenBank/DDBJ whole genome shotgun (WGS) entry which is preliminary data.</text>
</comment>
<proteinExistence type="predicted"/>
<organism evidence="3 4">
    <name type="scientific">Blastochloris viridis</name>
    <name type="common">Rhodopseudomonas viridis</name>
    <dbReference type="NCBI Taxonomy" id="1079"/>
    <lineage>
        <taxon>Bacteria</taxon>
        <taxon>Pseudomonadati</taxon>
        <taxon>Pseudomonadota</taxon>
        <taxon>Alphaproteobacteria</taxon>
        <taxon>Hyphomicrobiales</taxon>
        <taxon>Blastochloridaceae</taxon>
        <taxon>Blastochloris</taxon>
    </lineage>
</organism>
<dbReference type="SUPFAM" id="SSF88874">
    <property type="entry name" value="Receptor-binding domain of short tail fibre protein gp12"/>
    <property type="match status" value="1"/>
</dbReference>
<dbReference type="Proteomes" id="UP000320948">
    <property type="component" value="Unassembled WGS sequence"/>
</dbReference>
<feature type="region of interest" description="Disordered" evidence="1">
    <location>
        <begin position="362"/>
        <end position="382"/>
    </location>
</feature>
<dbReference type="InterPro" id="IPR011083">
    <property type="entry name" value="Phage_tail_collar_dom"/>
</dbReference>
<gene>
    <name evidence="3" type="ORF">DI628_03035</name>
</gene>
<dbReference type="Gene3D" id="3.90.1340.10">
    <property type="entry name" value="Phage tail collar domain"/>
    <property type="match status" value="1"/>
</dbReference>
<accession>A0A6N4RC75</accession>
<reference evidence="3 4" key="1">
    <citation type="journal article" date="2017" name="Nat. Commun.">
        <title>In situ click chemistry generation of cyclooxygenase-2 inhibitors.</title>
        <authorList>
            <person name="Bhardwaj A."/>
            <person name="Kaur J."/>
            <person name="Wuest M."/>
            <person name="Wuest F."/>
        </authorList>
    </citation>
    <scope>NUCLEOTIDE SEQUENCE [LARGE SCALE GENOMIC DNA]</scope>
    <source>
        <strain evidence="3">S2_018_000_R2_106</strain>
    </source>
</reference>
<dbReference type="EMBL" id="VAFM01000001">
    <property type="protein sequence ID" value="TKW61615.1"/>
    <property type="molecule type" value="Genomic_DNA"/>
</dbReference>
<name>A0A6N4RC75_BLAVI</name>
<dbReference type="Pfam" id="PF07484">
    <property type="entry name" value="Collar"/>
    <property type="match status" value="1"/>
</dbReference>
<sequence>MTNKFQRPAGAYAGASGLANRTKYQDDATATPKRAISSAKVDGDLNYMIDALNLIDEASGARASIQERLDVSINADGTLKASVAGALDEWVVHINPGVMARVDNYTFTMTGDWRGIYQVNRRVKLTIAGKEYVGDVAQVSYAAGVTTLVCIDLLDSNGFGGLIGSVPTQIAYGPLTGGARGNTPRRFDGLKIPAGMDTYELKGVDTDMLVLRNGMTVAAFTEGGVYGHAYASVGTMALDDEVQAKLVPTGVLMPFAGGSAPQGWLLCAGQLINRFSYADLFAAIGTTYGAGDGSTTFAVPDLRGRTVFGLDNMNGTDAGRLSVANTLGGTGGAQTKSGSTDSYTLTIADIPAHTHDINAVSGTASTSTNGGPAMNADAGTGGTRVVSKSVGGGGGHSHGISNFDVLPPYMLLNWMIKV</sequence>
<feature type="domain" description="Phage tail collar" evidence="2">
    <location>
        <begin position="250"/>
        <end position="307"/>
    </location>
</feature>
<dbReference type="AlphaFoldDB" id="A0A6N4RC75"/>
<evidence type="ECO:0000259" key="2">
    <source>
        <dbReference type="Pfam" id="PF07484"/>
    </source>
</evidence>